<dbReference type="Proteomes" id="UP000694564">
    <property type="component" value="Chromosome 5"/>
</dbReference>
<protein>
    <submittedName>
        <fullName evidence="1">Uncharacterized protein</fullName>
    </submittedName>
</protein>
<evidence type="ECO:0000313" key="2">
    <source>
        <dbReference type="Proteomes" id="UP000694564"/>
    </source>
</evidence>
<sequence>MEICVYNYNMELLMKKGYQDHTQMGSTGLVNVLHYSNLLALLGNCSSPKFSEISVLI</sequence>
<dbReference type="OrthoDB" id="1667587at2759"/>
<reference evidence="1" key="2">
    <citation type="submission" date="2025-09" db="UniProtKB">
        <authorList>
            <consortium name="Ensembl"/>
        </authorList>
    </citation>
    <scope>IDENTIFICATION</scope>
</reference>
<name>A0A8D2DJ43_SCIVU</name>
<dbReference type="Ensembl" id="ENSSVLT00005027371.1">
    <property type="protein sequence ID" value="ENSSVLP00005024617.1"/>
    <property type="gene ID" value="ENSSVLG00005019466.1"/>
</dbReference>
<proteinExistence type="predicted"/>
<evidence type="ECO:0000313" key="1">
    <source>
        <dbReference type="Ensembl" id="ENSSVLP00005024617.1"/>
    </source>
</evidence>
<reference evidence="1" key="1">
    <citation type="submission" date="2025-08" db="UniProtKB">
        <authorList>
            <consortium name="Ensembl"/>
        </authorList>
    </citation>
    <scope>IDENTIFICATION</scope>
</reference>
<dbReference type="AlphaFoldDB" id="A0A8D2DJ43"/>
<organism evidence="1 2">
    <name type="scientific">Sciurus vulgaris</name>
    <name type="common">Eurasian red squirrel</name>
    <dbReference type="NCBI Taxonomy" id="55149"/>
    <lineage>
        <taxon>Eukaryota</taxon>
        <taxon>Metazoa</taxon>
        <taxon>Chordata</taxon>
        <taxon>Craniata</taxon>
        <taxon>Vertebrata</taxon>
        <taxon>Euteleostomi</taxon>
        <taxon>Mammalia</taxon>
        <taxon>Eutheria</taxon>
        <taxon>Euarchontoglires</taxon>
        <taxon>Glires</taxon>
        <taxon>Rodentia</taxon>
        <taxon>Sciuromorpha</taxon>
        <taxon>Sciuridae</taxon>
        <taxon>Sciurinae</taxon>
        <taxon>Sciurini</taxon>
        <taxon>Sciurus</taxon>
    </lineage>
</organism>
<accession>A0A8D2DJ43</accession>
<dbReference type="GeneTree" id="ENSGT00940000172670"/>
<keyword evidence="2" id="KW-1185">Reference proteome</keyword>